<evidence type="ECO:0000313" key="1">
    <source>
        <dbReference type="EMBL" id="WFD41467.1"/>
    </source>
</evidence>
<proteinExistence type="predicted"/>
<dbReference type="PANTHER" id="PTHR15633">
    <property type="entry name" value="NUCLEOLAR PROTEIN 11"/>
    <property type="match status" value="1"/>
</dbReference>
<keyword evidence="2" id="KW-1185">Reference proteome</keyword>
<reference evidence="1" key="1">
    <citation type="submission" date="2023-02" db="EMBL/GenBank/DDBJ databases">
        <title>Mating type loci evolution in Malassezia.</title>
        <authorList>
            <person name="Coelho M.A."/>
        </authorList>
    </citation>
    <scope>NUCLEOTIDE SEQUENCE</scope>
    <source>
        <strain evidence="1">CBS 14136</strain>
    </source>
</reference>
<dbReference type="Proteomes" id="UP001214628">
    <property type="component" value="Chromosome 1"/>
</dbReference>
<dbReference type="GO" id="GO:0003723">
    <property type="term" value="F:RNA binding"/>
    <property type="evidence" value="ECO:0007669"/>
    <property type="project" value="TreeGrafter"/>
</dbReference>
<dbReference type="GO" id="GO:0005730">
    <property type="term" value="C:nucleolus"/>
    <property type="evidence" value="ECO:0007669"/>
    <property type="project" value="TreeGrafter"/>
</dbReference>
<dbReference type="SUPFAM" id="SSF50969">
    <property type="entry name" value="YVTN repeat-like/Quinoprotein amine dehydrogenase"/>
    <property type="match status" value="1"/>
</dbReference>
<accession>A0AAF0FAV8</accession>
<dbReference type="PANTHER" id="PTHR15633:SF2">
    <property type="entry name" value="NUCLEOLAR PROTEIN 11"/>
    <property type="match status" value="1"/>
</dbReference>
<dbReference type="GO" id="GO:0030490">
    <property type="term" value="P:maturation of SSU-rRNA"/>
    <property type="evidence" value="ECO:0007669"/>
    <property type="project" value="InterPro"/>
</dbReference>
<dbReference type="AlphaFoldDB" id="A0AAF0FAV8"/>
<evidence type="ECO:0000313" key="2">
    <source>
        <dbReference type="Proteomes" id="UP001214628"/>
    </source>
</evidence>
<gene>
    <name evidence="1" type="ORF">MPSI1_000094</name>
</gene>
<dbReference type="EMBL" id="CP118375">
    <property type="protein sequence ID" value="WFD41467.1"/>
    <property type="molecule type" value="Genomic_DNA"/>
</dbReference>
<dbReference type="InterPro" id="IPR042859">
    <property type="entry name" value="NOL11"/>
</dbReference>
<dbReference type="InterPro" id="IPR011044">
    <property type="entry name" value="Quino_amine_DH_bsu"/>
</dbReference>
<protein>
    <submittedName>
        <fullName evidence="1">Uncharacterized protein</fullName>
    </submittedName>
</protein>
<sequence length="764" mass="83570">MAISVSSAAPLVQTPIQLAVHNHLKEDTRQSDICSTRICTKSRSPVALGNVVRLRSSGVRRRQGLVVHVEQGSTVVLMDVNTQTPVHTYTLAPSDHVCAPPLVVESRQDGSLVRTTYLALNATRGTSLCAWTEHVDTSGRVTANHQTEKRRFEYPGNIQALFVLRSGNLLALESDAVMLLNNLLSKQDAGSELGKVHGTFHLRYDTHVLEAAKSPSGHDAMLLLSDAKTNLEINLVEIHDEAPFLRTVSSVASPSLSGEQEVTSAAFHPDGTLTILYSSGQLSTMQVDWDGQLQTNDHRSTTLVSLRNIRAQVLLLSASHLLVMALPTGDKGKERAAALVWDVDLETVLAQVEWSLGTTPVNDSSISAVCASDAYVSILIDTPHSNVVRSSVLALPISVPTQGLLVHALHAAQQTDAWVHGVSKDYSNQEAKQATLPAPHKMFLSQMQQLAPAQRTSELDNHFSSFLQQESERLRAAEQVKASRKAPKPSLPLAFVQQVLMYALPAIEKGQQPIYAPHTLRYMLERQLLSTSLLPGNALATRIRATQDWSLMYLMLRYVPDLAESHAIITLSDALNQQENPAAPTVARVLQHVLAPPPFSKPALRMALRAHISDNAHILILLDIVFGWIRTVLHAPLTGDAKQEVRSSEGLRTIPTTSISYRTSDVRAPAIQAVVSFGEDLLDTFFPQLLTDSATHASLAEYTRVLTQYTSELQILTKLQTPLATFGQTDKAKNNAKPDPKSKRLALHEASLLVPLYSRESLEI</sequence>
<organism evidence="1 2">
    <name type="scientific">Malassezia psittaci</name>
    <dbReference type="NCBI Taxonomy" id="1821823"/>
    <lineage>
        <taxon>Eukaryota</taxon>
        <taxon>Fungi</taxon>
        <taxon>Dikarya</taxon>
        <taxon>Basidiomycota</taxon>
        <taxon>Ustilaginomycotina</taxon>
        <taxon>Malasseziomycetes</taxon>
        <taxon>Malasseziales</taxon>
        <taxon>Malasseziaceae</taxon>
        <taxon>Malassezia</taxon>
    </lineage>
</organism>
<name>A0AAF0FAV8_9BASI</name>